<sequence length="168" mass="18849">MTSQGHHSHAPAAWNPSGWLDPGRDADDMLLDGTAGAAFALLRLQPCWLEAFRMTQAIFWDLLEQHQPHLEWQTTSMWPPLPVDTQLALTWLKLAIPTGLWYVSHLFGMDKAIVGKAILELCGTLQDILGDTVFHLHNILVVVVGFHTLGFRQCKLLKDNTERLSCQA</sequence>
<dbReference type="AlphaFoldDB" id="A0A151M3B6"/>
<proteinExistence type="predicted"/>
<organism evidence="1 2">
    <name type="scientific">Alligator mississippiensis</name>
    <name type="common">American alligator</name>
    <dbReference type="NCBI Taxonomy" id="8496"/>
    <lineage>
        <taxon>Eukaryota</taxon>
        <taxon>Metazoa</taxon>
        <taxon>Chordata</taxon>
        <taxon>Craniata</taxon>
        <taxon>Vertebrata</taxon>
        <taxon>Euteleostomi</taxon>
        <taxon>Archelosauria</taxon>
        <taxon>Archosauria</taxon>
        <taxon>Crocodylia</taxon>
        <taxon>Alligatoridae</taxon>
        <taxon>Alligatorinae</taxon>
        <taxon>Alligator</taxon>
    </lineage>
</organism>
<protein>
    <submittedName>
        <fullName evidence="1">Uncharacterized protein</fullName>
    </submittedName>
</protein>
<dbReference type="Proteomes" id="UP000050525">
    <property type="component" value="Unassembled WGS sequence"/>
</dbReference>
<dbReference type="EMBL" id="AKHW03006769">
    <property type="protein sequence ID" value="KYO19019.1"/>
    <property type="molecule type" value="Genomic_DNA"/>
</dbReference>
<evidence type="ECO:0000313" key="1">
    <source>
        <dbReference type="EMBL" id="KYO19019.1"/>
    </source>
</evidence>
<gene>
    <name evidence="1" type="ORF">Y1Q_0018970</name>
</gene>
<accession>A0A151M3B6</accession>
<reference evidence="1 2" key="1">
    <citation type="journal article" date="2012" name="Genome Biol.">
        <title>Sequencing three crocodilian genomes to illuminate the evolution of archosaurs and amniotes.</title>
        <authorList>
            <person name="St John J.A."/>
            <person name="Braun E.L."/>
            <person name="Isberg S.R."/>
            <person name="Miles L.G."/>
            <person name="Chong A.Y."/>
            <person name="Gongora J."/>
            <person name="Dalzell P."/>
            <person name="Moran C."/>
            <person name="Bed'hom B."/>
            <person name="Abzhanov A."/>
            <person name="Burgess S.C."/>
            <person name="Cooksey A.M."/>
            <person name="Castoe T.A."/>
            <person name="Crawford N.G."/>
            <person name="Densmore L.D."/>
            <person name="Drew J.C."/>
            <person name="Edwards S.V."/>
            <person name="Faircloth B.C."/>
            <person name="Fujita M.K."/>
            <person name="Greenwold M.J."/>
            <person name="Hoffmann F.G."/>
            <person name="Howard J.M."/>
            <person name="Iguchi T."/>
            <person name="Janes D.E."/>
            <person name="Khan S.Y."/>
            <person name="Kohno S."/>
            <person name="de Koning A.J."/>
            <person name="Lance S.L."/>
            <person name="McCarthy F.M."/>
            <person name="McCormack J.E."/>
            <person name="Merchant M.E."/>
            <person name="Peterson D.G."/>
            <person name="Pollock D.D."/>
            <person name="Pourmand N."/>
            <person name="Raney B.J."/>
            <person name="Roessler K.A."/>
            <person name="Sanford J.R."/>
            <person name="Sawyer R.H."/>
            <person name="Schmidt C.J."/>
            <person name="Triplett E.W."/>
            <person name="Tuberville T.D."/>
            <person name="Venegas-Anaya M."/>
            <person name="Howard J.T."/>
            <person name="Jarvis E.D."/>
            <person name="Guillette L.J.Jr."/>
            <person name="Glenn T.C."/>
            <person name="Green R.E."/>
            <person name="Ray D.A."/>
        </authorList>
    </citation>
    <scope>NUCLEOTIDE SEQUENCE [LARGE SCALE GENOMIC DNA]</scope>
    <source>
        <strain evidence="1">KSC_2009_1</strain>
    </source>
</reference>
<name>A0A151M3B6_ALLMI</name>
<evidence type="ECO:0000313" key="2">
    <source>
        <dbReference type="Proteomes" id="UP000050525"/>
    </source>
</evidence>
<keyword evidence="2" id="KW-1185">Reference proteome</keyword>
<comment type="caution">
    <text evidence="1">The sequence shown here is derived from an EMBL/GenBank/DDBJ whole genome shotgun (WGS) entry which is preliminary data.</text>
</comment>